<organism evidence="2 3">
    <name type="scientific">Maridesulfovibrio ferrireducens</name>
    <dbReference type="NCBI Taxonomy" id="246191"/>
    <lineage>
        <taxon>Bacteria</taxon>
        <taxon>Pseudomonadati</taxon>
        <taxon>Thermodesulfobacteriota</taxon>
        <taxon>Desulfovibrionia</taxon>
        <taxon>Desulfovibrionales</taxon>
        <taxon>Desulfovibrionaceae</taxon>
        <taxon>Maridesulfovibrio</taxon>
    </lineage>
</organism>
<keyword evidence="3" id="KW-1185">Reference proteome</keyword>
<name>A0A1G9ENZ9_9BACT</name>
<gene>
    <name evidence="2" type="ORF">SAMN05660337_1201</name>
</gene>
<evidence type="ECO:0000313" key="2">
    <source>
        <dbReference type="EMBL" id="SDK77839.1"/>
    </source>
</evidence>
<feature type="chain" id="PRO_5011701557" evidence="1">
    <location>
        <begin position="18"/>
        <end position="142"/>
    </location>
</feature>
<dbReference type="Gene3D" id="6.20.120.30">
    <property type="entry name" value="PilM protein, C-terminal domain"/>
    <property type="match status" value="1"/>
</dbReference>
<dbReference type="Proteomes" id="UP000199053">
    <property type="component" value="Unassembled WGS sequence"/>
</dbReference>
<dbReference type="Gene3D" id="3.30.1300.90">
    <property type="entry name" value="PilM protein, N-terminal domain"/>
    <property type="match status" value="1"/>
</dbReference>
<dbReference type="InterPro" id="IPR041883">
    <property type="entry name" value="PilM_N-ter"/>
</dbReference>
<dbReference type="InterPro" id="IPR009987">
    <property type="entry name" value="IM_PilM"/>
</dbReference>
<evidence type="ECO:0000313" key="3">
    <source>
        <dbReference type="Proteomes" id="UP000199053"/>
    </source>
</evidence>
<sequence>MQGLAVLFCLLGAIALASPEMPTPRNSPKAESIAVNYAIYRNAVNNFVTSNSSITTGEVPASNLSIPTGWKPMRAWANRLDSGNCYVWGAVQGNESEEIRKIFMGSFAIGVKRNGFLANAHGADTALPSFIPENSIVSVITQ</sequence>
<dbReference type="Pfam" id="PF07419">
    <property type="entry name" value="PilM"/>
    <property type="match status" value="1"/>
</dbReference>
<evidence type="ECO:0000256" key="1">
    <source>
        <dbReference type="SAM" id="SignalP"/>
    </source>
</evidence>
<proteinExistence type="predicted"/>
<reference evidence="3" key="1">
    <citation type="submission" date="2016-10" db="EMBL/GenBank/DDBJ databases">
        <authorList>
            <person name="Varghese N."/>
            <person name="Submissions S."/>
        </authorList>
    </citation>
    <scope>NUCLEOTIDE SEQUENCE [LARGE SCALE GENOMIC DNA]</scope>
    <source>
        <strain evidence="3">DSM 16995</strain>
    </source>
</reference>
<accession>A0A1G9ENZ9</accession>
<protein>
    <submittedName>
        <fullName evidence="2">PilM protein</fullName>
    </submittedName>
</protein>
<dbReference type="EMBL" id="FNGA01000002">
    <property type="protein sequence ID" value="SDK77839.1"/>
    <property type="molecule type" value="Genomic_DNA"/>
</dbReference>
<dbReference type="OrthoDB" id="5456316at2"/>
<dbReference type="STRING" id="246191.SAMN05660337_1201"/>
<feature type="signal peptide" evidence="1">
    <location>
        <begin position="1"/>
        <end position="17"/>
    </location>
</feature>
<dbReference type="RefSeq" id="WP_092159255.1">
    <property type="nucleotide sequence ID" value="NZ_FNGA01000002.1"/>
</dbReference>
<keyword evidence="1" id="KW-0732">Signal</keyword>
<dbReference type="InterPro" id="IPR041884">
    <property type="entry name" value="PilM_C-ter"/>
</dbReference>
<dbReference type="AlphaFoldDB" id="A0A1G9ENZ9"/>